<proteinExistence type="predicted"/>
<dbReference type="CDD" id="cd00156">
    <property type="entry name" value="REC"/>
    <property type="match status" value="1"/>
</dbReference>
<dbReference type="SUPFAM" id="SSF52172">
    <property type="entry name" value="CheY-like"/>
    <property type="match status" value="1"/>
</dbReference>
<dbReference type="Gene3D" id="3.40.50.2300">
    <property type="match status" value="1"/>
</dbReference>
<protein>
    <submittedName>
        <fullName evidence="4">Chromosome partition protein Smc</fullName>
    </submittedName>
</protein>
<sequence length="445" mass="48909">MLLAACGFDVRHCATAAEGEEAVLSEWIDLAVIAHDLPDAPDLELSNRLRRAQPTLAIMLLVEQLKFPLMVEGARQGVHDVIPPSEDLAPVVSRVCAYFEVVPSFDAGIVSHELSQAESVLEFAGGVATPATASAATDLAQAARERAVLEGQLLRLAHERNALEVQLRTLLTQSADLARTRADLAGARSQRELVAAARAAIEENARCLAAQRAEAFREQQAVENERRSLDRIGPSETPATSASSGPDVDPLAAKRLQLARHADQLAAESEHISRERAQLAAERQSWHRDLETLRDEEANLRRYEARLRDLQATLETERLALAAAKQSPQRYDDDAALPTPDDLRDQWARFQRATELFEAEKAHLREDRLALRDWESALKKREEVLTRREKVPTPSDAPVQAVRPPTGTPSVPAKGEKPEASAPSTLRSLTRAPFEAAKAVLKSRK</sequence>
<dbReference type="PROSITE" id="PS50110">
    <property type="entry name" value="RESPONSE_REGULATORY"/>
    <property type="match status" value="1"/>
</dbReference>
<feature type="domain" description="Response regulatory" evidence="3">
    <location>
        <begin position="1"/>
        <end position="99"/>
    </location>
</feature>
<evidence type="ECO:0000259" key="3">
    <source>
        <dbReference type="PROSITE" id="PS50110"/>
    </source>
</evidence>
<feature type="region of interest" description="Disordered" evidence="2">
    <location>
        <begin position="219"/>
        <end position="249"/>
    </location>
</feature>
<dbReference type="EMBL" id="MLJW01000002">
    <property type="protein sequence ID" value="OIR18703.1"/>
    <property type="molecule type" value="Genomic_DNA"/>
</dbReference>
<dbReference type="GO" id="GO:0000160">
    <property type="term" value="P:phosphorelay signal transduction system"/>
    <property type="evidence" value="ECO:0007669"/>
    <property type="project" value="InterPro"/>
</dbReference>
<organism evidence="4">
    <name type="scientific">mine drainage metagenome</name>
    <dbReference type="NCBI Taxonomy" id="410659"/>
    <lineage>
        <taxon>unclassified sequences</taxon>
        <taxon>metagenomes</taxon>
        <taxon>ecological metagenomes</taxon>
    </lineage>
</organism>
<name>A0A1J5TCR4_9ZZZZ</name>
<dbReference type="AlphaFoldDB" id="A0A1J5TCR4"/>
<comment type="caution">
    <text evidence="4">The sequence shown here is derived from an EMBL/GenBank/DDBJ whole genome shotgun (WGS) entry which is preliminary data.</text>
</comment>
<evidence type="ECO:0000256" key="1">
    <source>
        <dbReference type="SAM" id="Coils"/>
    </source>
</evidence>
<feature type="region of interest" description="Disordered" evidence="2">
    <location>
        <begin position="383"/>
        <end position="431"/>
    </location>
</feature>
<evidence type="ECO:0000313" key="4">
    <source>
        <dbReference type="EMBL" id="OIR18703.1"/>
    </source>
</evidence>
<reference evidence="4" key="1">
    <citation type="submission" date="2016-10" db="EMBL/GenBank/DDBJ databases">
        <title>Sequence of Gallionella enrichment culture.</title>
        <authorList>
            <person name="Poehlein A."/>
            <person name="Muehling M."/>
            <person name="Daniel R."/>
        </authorList>
    </citation>
    <scope>NUCLEOTIDE SEQUENCE</scope>
</reference>
<dbReference type="InterPro" id="IPR011006">
    <property type="entry name" value="CheY-like_superfamily"/>
</dbReference>
<accession>A0A1J5TCR4</accession>
<gene>
    <name evidence="4" type="primary">smc_1</name>
    <name evidence="4" type="ORF">GALL_10430</name>
</gene>
<feature type="coiled-coil region" evidence="1">
    <location>
        <begin position="262"/>
        <end position="327"/>
    </location>
</feature>
<keyword evidence="1" id="KW-0175">Coiled coil</keyword>
<dbReference type="InterPro" id="IPR001789">
    <property type="entry name" value="Sig_transdc_resp-reg_receiver"/>
</dbReference>
<evidence type="ECO:0000256" key="2">
    <source>
        <dbReference type="SAM" id="MobiDB-lite"/>
    </source>
</evidence>